<dbReference type="STRING" id="1703779.AMJ83_05705"/>
<proteinExistence type="inferred from homology"/>
<protein>
    <recommendedName>
        <fullName evidence="10">Acyl-CoA dehydrogenase</fullName>
    </recommendedName>
</protein>
<dbReference type="Gene3D" id="2.40.110.10">
    <property type="entry name" value="Butyryl-CoA Dehydrogenase, subunit A, domain 2"/>
    <property type="match status" value="1"/>
</dbReference>
<dbReference type="PROSITE" id="PS00073">
    <property type="entry name" value="ACYL_COA_DH_2"/>
    <property type="match status" value="1"/>
</dbReference>
<dbReference type="SUPFAM" id="SSF47203">
    <property type="entry name" value="Acyl-CoA dehydrogenase C-terminal domain-like"/>
    <property type="match status" value="1"/>
</dbReference>
<evidence type="ECO:0000256" key="4">
    <source>
        <dbReference type="ARBA" id="ARBA00022827"/>
    </source>
</evidence>
<reference evidence="8 9" key="1">
    <citation type="journal article" date="2015" name="Microbiome">
        <title>Genomic resolution of linkages in carbon, nitrogen, and sulfur cycling among widespread estuary sediment bacteria.</title>
        <authorList>
            <person name="Baker B.J."/>
            <person name="Lazar C.S."/>
            <person name="Teske A.P."/>
            <person name="Dick G.J."/>
        </authorList>
    </citation>
    <scope>NUCLEOTIDE SEQUENCE [LARGE SCALE GENOMIC DNA]</scope>
    <source>
        <strain evidence="8">SM23_42</strain>
    </source>
</reference>
<dbReference type="Pfam" id="PF00441">
    <property type="entry name" value="Acyl-CoA_dh_1"/>
    <property type="match status" value="1"/>
</dbReference>
<dbReference type="InterPro" id="IPR013786">
    <property type="entry name" value="AcylCoA_DH/ox_N"/>
</dbReference>
<accession>A0A0S8FSK2</accession>
<evidence type="ECO:0008006" key="10">
    <source>
        <dbReference type="Google" id="ProtNLM"/>
    </source>
</evidence>
<evidence type="ECO:0000259" key="7">
    <source>
        <dbReference type="Pfam" id="PF02771"/>
    </source>
</evidence>
<dbReference type="InterPro" id="IPR006089">
    <property type="entry name" value="Acyl-CoA_DH_CS"/>
</dbReference>
<dbReference type="Gene3D" id="1.20.140.10">
    <property type="entry name" value="Butyryl-CoA Dehydrogenase, subunit A, domain 3"/>
    <property type="match status" value="1"/>
</dbReference>
<evidence type="ECO:0000256" key="2">
    <source>
        <dbReference type="ARBA" id="ARBA00009347"/>
    </source>
</evidence>
<dbReference type="AlphaFoldDB" id="A0A0S8FSK2"/>
<evidence type="ECO:0000313" key="9">
    <source>
        <dbReference type="Proteomes" id="UP000051373"/>
    </source>
</evidence>
<dbReference type="GO" id="GO:0003995">
    <property type="term" value="F:acyl-CoA dehydrogenase activity"/>
    <property type="evidence" value="ECO:0007669"/>
    <property type="project" value="InterPro"/>
</dbReference>
<dbReference type="Gene3D" id="1.10.540.10">
    <property type="entry name" value="Acyl-CoA dehydrogenase/oxidase, N-terminal domain"/>
    <property type="match status" value="1"/>
</dbReference>
<gene>
    <name evidence="8" type="ORF">AMJ83_05705</name>
</gene>
<sequence length="370" mass="40081">MGLIEMSSEQKLIKSEVKKFTNAELEPIASDIEKDCRLPSEILKKLAQMGLFGLTIPEKYGGSGLDASSLSIALEEFSKSCASLGLILVVNNCIVANLLTRYGSPQIKEEYLKRISQGGIGGYGLYSDTEIAGKTNALIAEKDNLHFSGRIDLVLNGGAADFCIIPVKSERGIVLHLVNRDAAGINYVPVETMGMRSAGITSLEFQGVKLGTESCLVGEDGGLEAIQRAHDFAHIGYAAIALGLTEASLEASIKYAKERRQFGRAICEFPMIQDILAEIKICIEKSRLLVHDAAHRFDKEEGYGMIVRIACLTSCGGAVSAALKAIQIHGGYGYTKDYPVERYFRDAKSIQLLGESPVDLRAKIAKELLV</sequence>
<dbReference type="PIRSF" id="PIRSF016578">
    <property type="entry name" value="HsaA"/>
    <property type="match status" value="1"/>
</dbReference>
<comment type="similarity">
    <text evidence="2">Belongs to the acyl-CoA dehydrogenase family.</text>
</comment>
<organism evidence="8 9">
    <name type="scientific">candidate division WOR_3 bacterium SM23_42</name>
    <dbReference type="NCBI Taxonomy" id="1703779"/>
    <lineage>
        <taxon>Bacteria</taxon>
        <taxon>Bacteria division WOR-3</taxon>
    </lineage>
</organism>
<dbReference type="InterPro" id="IPR009100">
    <property type="entry name" value="AcylCoA_DH/oxidase_NM_dom_sf"/>
</dbReference>
<keyword evidence="4" id="KW-0274">FAD</keyword>
<feature type="domain" description="Acyl-CoA dehydrogenase/oxidase N-terminal" evidence="7">
    <location>
        <begin position="8"/>
        <end position="118"/>
    </location>
</feature>
<dbReference type="PANTHER" id="PTHR43884">
    <property type="entry name" value="ACYL-COA DEHYDROGENASE"/>
    <property type="match status" value="1"/>
</dbReference>
<dbReference type="InterPro" id="IPR037069">
    <property type="entry name" value="AcylCoA_DH/ox_N_sf"/>
</dbReference>
<dbReference type="Proteomes" id="UP000051373">
    <property type="component" value="Unassembled WGS sequence"/>
</dbReference>
<dbReference type="Pfam" id="PF02771">
    <property type="entry name" value="Acyl-CoA_dh_N"/>
    <property type="match status" value="1"/>
</dbReference>
<evidence type="ECO:0000256" key="3">
    <source>
        <dbReference type="ARBA" id="ARBA00022630"/>
    </source>
</evidence>
<dbReference type="InterPro" id="IPR036250">
    <property type="entry name" value="AcylCo_DH-like_C"/>
</dbReference>
<dbReference type="InterPro" id="IPR046373">
    <property type="entry name" value="Acyl-CoA_Oxase/DH_mid-dom_sf"/>
</dbReference>
<dbReference type="PANTHER" id="PTHR43884:SF12">
    <property type="entry name" value="ISOVALERYL-COA DEHYDROGENASE, MITOCHONDRIAL-RELATED"/>
    <property type="match status" value="1"/>
</dbReference>
<evidence type="ECO:0000313" key="8">
    <source>
        <dbReference type="EMBL" id="KPK63695.1"/>
    </source>
</evidence>
<comment type="caution">
    <text evidence="8">The sequence shown here is derived from an EMBL/GenBank/DDBJ whole genome shotgun (WGS) entry which is preliminary data.</text>
</comment>
<evidence type="ECO:0000256" key="5">
    <source>
        <dbReference type="ARBA" id="ARBA00023002"/>
    </source>
</evidence>
<evidence type="ECO:0000256" key="1">
    <source>
        <dbReference type="ARBA" id="ARBA00001974"/>
    </source>
</evidence>
<dbReference type="SUPFAM" id="SSF56645">
    <property type="entry name" value="Acyl-CoA dehydrogenase NM domain-like"/>
    <property type="match status" value="1"/>
</dbReference>
<keyword evidence="3" id="KW-0285">Flavoprotein</keyword>
<comment type="cofactor">
    <cofactor evidence="1">
        <name>FAD</name>
        <dbReference type="ChEBI" id="CHEBI:57692"/>
    </cofactor>
</comment>
<keyword evidence="5" id="KW-0560">Oxidoreductase</keyword>
<dbReference type="FunFam" id="1.10.540.10:FF:000002">
    <property type="entry name" value="Acyl-CoA dehydrogenase FadE19"/>
    <property type="match status" value="1"/>
</dbReference>
<dbReference type="InterPro" id="IPR009075">
    <property type="entry name" value="AcylCo_DH/oxidase_C"/>
</dbReference>
<dbReference type="EMBL" id="LJUJ01000009">
    <property type="protein sequence ID" value="KPK63695.1"/>
    <property type="molecule type" value="Genomic_DNA"/>
</dbReference>
<name>A0A0S8FSK2_UNCW3</name>
<dbReference type="GO" id="GO:0050660">
    <property type="term" value="F:flavin adenine dinucleotide binding"/>
    <property type="evidence" value="ECO:0007669"/>
    <property type="project" value="InterPro"/>
</dbReference>
<evidence type="ECO:0000259" key="6">
    <source>
        <dbReference type="Pfam" id="PF00441"/>
    </source>
</evidence>
<feature type="domain" description="Acyl-CoA dehydrogenase/oxidase C-terminal" evidence="6">
    <location>
        <begin position="221"/>
        <end position="354"/>
    </location>
</feature>